<comment type="caution">
    <text evidence="3">The sequence shown here is derived from an EMBL/GenBank/DDBJ whole genome shotgun (WGS) entry which is preliminary data.</text>
</comment>
<evidence type="ECO:0000313" key="3">
    <source>
        <dbReference type="EMBL" id="KAG8555993.1"/>
    </source>
</evidence>
<evidence type="ECO:0000256" key="1">
    <source>
        <dbReference type="ARBA" id="ARBA00008061"/>
    </source>
</evidence>
<dbReference type="EMBL" id="WNYA01000009">
    <property type="protein sequence ID" value="KAG8555993.1"/>
    <property type="molecule type" value="Genomic_DNA"/>
</dbReference>
<keyword evidence="4" id="KW-1185">Reference proteome</keyword>
<dbReference type="InterPro" id="IPR017853">
    <property type="entry name" value="GH"/>
</dbReference>
<organism evidence="3 4">
    <name type="scientific">Engystomops pustulosus</name>
    <name type="common">Tungara frog</name>
    <name type="synonym">Physalaemus pustulosus</name>
    <dbReference type="NCBI Taxonomy" id="76066"/>
    <lineage>
        <taxon>Eukaryota</taxon>
        <taxon>Metazoa</taxon>
        <taxon>Chordata</taxon>
        <taxon>Craniata</taxon>
        <taxon>Vertebrata</taxon>
        <taxon>Euteleostomi</taxon>
        <taxon>Amphibia</taxon>
        <taxon>Batrachia</taxon>
        <taxon>Anura</taxon>
        <taxon>Neobatrachia</taxon>
        <taxon>Hyloidea</taxon>
        <taxon>Leptodactylidae</taxon>
        <taxon>Leiuperinae</taxon>
        <taxon>Engystomops</taxon>
    </lineage>
</organism>
<accession>A0AAV7A737</accession>
<name>A0AAV7A737_ENGPU</name>
<sequence>MKLILLLIIAGLATAQYNPNVRAGRTSIVHLFEWRWDDIAAECERYLGPNGFGGVQVSPVSENYIITNPWRPWDERYQPVSYKICTRYTAGYLTILVQA</sequence>
<feature type="signal peptide" evidence="2">
    <location>
        <begin position="1"/>
        <end position="15"/>
    </location>
</feature>
<feature type="chain" id="PRO_5043787173" description="Alpha-amylase" evidence="2">
    <location>
        <begin position="16"/>
        <end position="99"/>
    </location>
</feature>
<evidence type="ECO:0000256" key="2">
    <source>
        <dbReference type="SAM" id="SignalP"/>
    </source>
</evidence>
<dbReference type="Proteomes" id="UP000824782">
    <property type="component" value="Unassembled WGS sequence"/>
</dbReference>
<evidence type="ECO:0008006" key="5">
    <source>
        <dbReference type="Google" id="ProtNLM"/>
    </source>
</evidence>
<dbReference type="SUPFAM" id="SSF51445">
    <property type="entry name" value="(Trans)glycosidases"/>
    <property type="match status" value="1"/>
</dbReference>
<dbReference type="Gene3D" id="3.20.20.80">
    <property type="entry name" value="Glycosidases"/>
    <property type="match status" value="1"/>
</dbReference>
<keyword evidence="2" id="KW-0732">Signal</keyword>
<dbReference type="AlphaFoldDB" id="A0AAV7A737"/>
<comment type="similarity">
    <text evidence="1">Belongs to the glycosyl hydrolase 13 family.</text>
</comment>
<evidence type="ECO:0000313" key="4">
    <source>
        <dbReference type="Proteomes" id="UP000824782"/>
    </source>
</evidence>
<proteinExistence type="inferred from homology"/>
<protein>
    <recommendedName>
        <fullName evidence="5">Alpha-amylase</fullName>
    </recommendedName>
</protein>
<reference evidence="3" key="1">
    <citation type="thesis" date="2020" institute="ProQuest LLC" country="789 East Eisenhower Parkway, Ann Arbor, MI, USA">
        <title>Comparative Genomics and Chromosome Evolution.</title>
        <authorList>
            <person name="Mudd A.B."/>
        </authorList>
    </citation>
    <scope>NUCLEOTIDE SEQUENCE</scope>
    <source>
        <strain evidence="3">237g6f4</strain>
        <tissue evidence="3">Blood</tissue>
    </source>
</reference>
<dbReference type="PANTHER" id="PTHR43447">
    <property type="entry name" value="ALPHA-AMYLASE"/>
    <property type="match status" value="1"/>
</dbReference>
<gene>
    <name evidence="3" type="ORF">GDO81_017895</name>
</gene>